<keyword evidence="2" id="KW-1185">Reference proteome</keyword>
<organism evidence="1 2">
    <name type="scientific">Rickenella mellea</name>
    <dbReference type="NCBI Taxonomy" id="50990"/>
    <lineage>
        <taxon>Eukaryota</taxon>
        <taxon>Fungi</taxon>
        <taxon>Dikarya</taxon>
        <taxon>Basidiomycota</taxon>
        <taxon>Agaricomycotina</taxon>
        <taxon>Agaricomycetes</taxon>
        <taxon>Hymenochaetales</taxon>
        <taxon>Rickenellaceae</taxon>
        <taxon>Rickenella</taxon>
    </lineage>
</organism>
<protein>
    <submittedName>
        <fullName evidence="1">Uncharacterized protein</fullName>
    </submittedName>
</protein>
<dbReference type="STRING" id="50990.A0A4Y7QDZ4"/>
<evidence type="ECO:0000313" key="1">
    <source>
        <dbReference type="EMBL" id="TDL25302.1"/>
    </source>
</evidence>
<dbReference type="SUPFAM" id="SSF52047">
    <property type="entry name" value="RNI-like"/>
    <property type="match status" value="1"/>
</dbReference>
<dbReference type="InterPro" id="IPR032675">
    <property type="entry name" value="LRR_dom_sf"/>
</dbReference>
<dbReference type="AlphaFoldDB" id="A0A4Y7QDZ4"/>
<dbReference type="EMBL" id="ML170164">
    <property type="protein sequence ID" value="TDL25302.1"/>
    <property type="molecule type" value="Genomic_DNA"/>
</dbReference>
<reference evidence="1 2" key="1">
    <citation type="submission" date="2018-06" db="EMBL/GenBank/DDBJ databases">
        <title>A transcriptomic atlas of mushroom development highlights an independent origin of complex multicellularity.</title>
        <authorList>
            <consortium name="DOE Joint Genome Institute"/>
            <person name="Krizsan K."/>
            <person name="Almasi E."/>
            <person name="Merenyi Z."/>
            <person name="Sahu N."/>
            <person name="Viragh M."/>
            <person name="Koszo T."/>
            <person name="Mondo S."/>
            <person name="Kiss B."/>
            <person name="Balint B."/>
            <person name="Kues U."/>
            <person name="Barry K."/>
            <person name="Hegedus J.C."/>
            <person name="Henrissat B."/>
            <person name="Johnson J."/>
            <person name="Lipzen A."/>
            <person name="Ohm R."/>
            <person name="Nagy I."/>
            <person name="Pangilinan J."/>
            <person name="Yan J."/>
            <person name="Xiong Y."/>
            <person name="Grigoriev I.V."/>
            <person name="Hibbett D.S."/>
            <person name="Nagy L.G."/>
        </authorList>
    </citation>
    <scope>NUCLEOTIDE SEQUENCE [LARGE SCALE GENOMIC DNA]</scope>
    <source>
        <strain evidence="1 2">SZMC22713</strain>
    </source>
</reference>
<name>A0A4Y7QDZ4_9AGAM</name>
<dbReference type="OrthoDB" id="2269034at2759"/>
<gene>
    <name evidence="1" type="ORF">BD410DRAFT_635206</name>
</gene>
<dbReference type="Proteomes" id="UP000294933">
    <property type="component" value="Unassembled WGS sequence"/>
</dbReference>
<evidence type="ECO:0000313" key="2">
    <source>
        <dbReference type="Proteomes" id="UP000294933"/>
    </source>
</evidence>
<dbReference type="VEuPathDB" id="FungiDB:BD410DRAFT_635206"/>
<accession>A0A4Y7QDZ4</accession>
<sequence>MQVTMVAAASLNHLSDVVRQIGLEPAQPRDSLNVLRVHPAQILPFDVLSQIFTDCVPASHKGGDFPTTSAKREPLLLGRVCSHWRRVALATHLLWAKLNIVYRYHRIAQRSPRNSFKPAVAEWANRAGQCALSYHISAESYSIPEDENLVTEVVDAIIPHRERWRHISGILPLAQWTAICSAIANGAPLLERLHISGYIGSNERIDIELLTTPLLETLVLKVNHRVLGLDACQQSLRNLSVCGTDPIDCMSYLLHCPNLEVFSLKNEKIYRDVTYWHAGIVKTMRLVSLELDAIFAGHILDCLHSPLLKTLQFSSLRSGQQLKSCLDRSKPPLTSLDATAWINLADLFDSLRYVPGLKVLRIREKPEMWSQQVERLKLGPRINENICPGLKLMEFDGCIGGDMKYLEDVVLSRWKGRTDVATIPSSTTGSKSALDGGWERNLSHVIINDWMSDQGSLSRFTERPMIQKFTAEGLHVFEDDPFDSDYSV</sequence>
<dbReference type="Gene3D" id="3.80.10.10">
    <property type="entry name" value="Ribonuclease Inhibitor"/>
    <property type="match status" value="1"/>
</dbReference>
<proteinExistence type="predicted"/>